<accession>A0A272EYH1</accession>
<keyword evidence="4" id="KW-1185">Reference proteome</keyword>
<reference evidence="2 3" key="2">
    <citation type="submission" date="2017-07" db="EMBL/GenBank/DDBJ databases">
        <title>Candidatus Dactylopiibacterium carminicum, a nitrogen-fixing symbiont of the cochineal insect Dactylopius coccus and Dactylopius opuntiae (Hemiptera: Coccoidea: Dactylopiidae).</title>
        <authorList>
            <person name="Vera A."/>
        </authorList>
    </citation>
    <scope>NUCLEOTIDE SEQUENCE [LARGE SCALE GENOMIC DNA]</scope>
    <source>
        <strain evidence="2 3">NFDCM</strain>
    </source>
</reference>
<organism evidence="2 3">
    <name type="scientific">Candidatus Dactylopiibacterium carminicum</name>
    <dbReference type="NCBI Taxonomy" id="857335"/>
    <lineage>
        <taxon>Bacteria</taxon>
        <taxon>Pseudomonadati</taxon>
        <taxon>Pseudomonadota</taxon>
        <taxon>Betaproteobacteria</taxon>
        <taxon>Rhodocyclales</taxon>
        <taxon>Rhodocyclaceae</taxon>
        <taxon>Candidatus Dactylopiibacterium</taxon>
    </lineage>
</organism>
<sequence length="69" mass="7083">MSSIRPVNHPALSRSYVQEFANGTENRIKQFGNALGNAIGSGASAVVGTVSDGVGIGVRAAGKIIDIWV</sequence>
<protein>
    <submittedName>
        <fullName evidence="2">Uncharacterized protein</fullName>
    </submittedName>
</protein>
<dbReference type="Proteomes" id="UP000623509">
    <property type="component" value="Unassembled WGS sequence"/>
</dbReference>
<comment type="caution">
    <text evidence="2">The sequence shown here is derived from an EMBL/GenBank/DDBJ whole genome shotgun (WGS) entry which is preliminary data.</text>
</comment>
<name>A0A272EYH1_9RHOO</name>
<evidence type="ECO:0000313" key="1">
    <source>
        <dbReference type="EMBL" id="KAF7600278.1"/>
    </source>
</evidence>
<dbReference type="AlphaFoldDB" id="A0A272EYH1"/>
<proteinExistence type="predicted"/>
<gene>
    <name evidence="1" type="ORF">BGI27_03400</name>
    <name evidence="2" type="ORF">CGU29_02915</name>
</gene>
<evidence type="ECO:0000313" key="2">
    <source>
        <dbReference type="EMBL" id="PAS94670.1"/>
    </source>
</evidence>
<dbReference type="RefSeq" id="WP_095523514.1">
    <property type="nucleotide sequence ID" value="NZ_MDUX01000007.1"/>
</dbReference>
<dbReference type="EMBL" id="NMRN01000005">
    <property type="protein sequence ID" value="PAS94670.1"/>
    <property type="molecule type" value="Genomic_DNA"/>
</dbReference>
<reference evidence="1 4" key="1">
    <citation type="submission" date="2016-08" db="EMBL/GenBank/DDBJ databases">
        <title>Candidatus Dactylopiibacterium carminicum genome sequence.</title>
        <authorList>
            <person name="Ramirez-Puebla S.T."/>
            <person name="Ormeno-Orrillo E."/>
            <person name="Vera-Ponce De Leon A."/>
            <person name="Luis L."/>
            <person name="Sanchez-Flores A."/>
            <person name="Monica R."/>
            <person name="Martinez-Romero E."/>
        </authorList>
    </citation>
    <scope>NUCLEOTIDE SEQUENCE [LARGE SCALE GENOMIC DNA]</scope>
    <source>
        <strain evidence="1">END1</strain>
    </source>
</reference>
<dbReference type="EMBL" id="MDUX01000007">
    <property type="protein sequence ID" value="KAF7600278.1"/>
    <property type="molecule type" value="Genomic_DNA"/>
</dbReference>
<evidence type="ECO:0000313" key="4">
    <source>
        <dbReference type="Proteomes" id="UP000623509"/>
    </source>
</evidence>
<evidence type="ECO:0000313" key="3">
    <source>
        <dbReference type="Proteomes" id="UP000216107"/>
    </source>
</evidence>
<dbReference type="Proteomes" id="UP000216107">
    <property type="component" value="Unassembled WGS sequence"/>
</dbReference>